<dbReference type="NCBIfam" id="TIGR01221">
    <property type="entry name" value="rmlC"/>
    <property type="match status" value="1"/>
</dbReference>
<proteinExistence type="inferred from homology"/>
<keyword evidence="7" id="KW-1185">Reference proteome</keyword>
<keyword evidence="5 6" id="KW-0413">Isomerase</keyword>
<dbReference type="CDD" id="cd00438">
    <property type="entry name" value="cupin_RmlC"/>
    <property type="match status" value="1"/>
</dbReference>
<dbReference type="PANTHER" id="PTHR21047:SF2">
    <property type="entry name" value="THYMIDINE DIPHOSPHO-4-KETO-RHAMNOSE 3,5-EPIMERASE"/>
    <property type="match status" value="1"/>
</dbReference>
<dbReference type="EC" id="5.1.3.13" evidence="3 5"/>
<dbReference type="Gene3D" id="2.60.120.10">
    <property type="entry name" value="Jelly Rolls"/>
    <property type="match status" value="1"/>
</dbReference>
<evidence type="ECO:0000256" key="3">
    <source>
        <dbReference type="ARBA" id="ARBA00012098"/>
    </source>
</evidence>
<dbReference type="GO" id="GO:0008830">
    <property type="term" value="F:dTDP-4-dehydrorhamnose 3,5-epimerase activity"/>
    <property type="evidence" value="ECO:0007669"/>
    <property type="project" value="UniProtKB-EC"/>
</dbReference>
<comment type="subunit">
    <text evidence="5">Homodimer.</text>
</comment>
<protein>
    <recommendedName>
        <fullName evidence="4 5">dTDP-4-dehydrorhamnose 3,5-epimerase</fullName>
        <ecNumber evidence="3 5">5.1.3.13</ecNumber>
    </recommendedName>
    <alternativeName>
        <fullName evidence="5">Thymidine diphospho-4-keto-rhamnose 3,5-epimerase</fullName>
    </alternativeName>
</protein>
<dbReference type="PANTHER" id="PTHR21047">
    <property type="entry name" value="DTDP-6-DEOXY-D-GLUCOSE-3,5 EPIMERASE"/>
    <property type="match status" value="1"/>
</dbReference>
<dbReference type="InterPro" id="IPR014710">
    <property type="entry name" value="RmlC-like_jellyroll"/>
</dbReference>
<gene>
    <name evidence="6" type="primary">rfbC</name>
    <name evidence="6" type="ORF">MECH1_V1_2511</name>
</gene>
<accession>A0ABM9NKY2</accession>
<dbReference type="InterPro" id="IPR011051">
    <property type="entry name" value="RmlC_Cupin_sf"/>
</dbReference>
<organism evidence="6 7">
    <name type="scientific">Candidatus Methylocalor cossyra</name>
    <dbReference type="NCBI Taxonomy" id="3108543"/>
    <lineage>
        <taxon>Bacteria</taxon>
        <taxon>Pseudomonadati</taxon>
        <taxon>Pseudomonadota</taxon>
        <taxon>Gammaproteobacteria</taxon>
        <taxon>Methylococcales</taxon>
        <taxon>Methylococcaceae</taxon>
        <taxon>Candidatus Methylocalor</taxon>
    </lineage>
</organism>
<dbReference type="InterPro" id="IPR000888">
    <property type="entry name" value="RmlC-like"/>
</dbReference>
<evidence type="ECO:0000256" key="5">
    <source>
        <dbReference type="RuleBase" id="RU364069"/>
    </source>
</evidence>
<dbReference type="RefSeq" id="WP_348757816.1">
    <property type="nucleotide sequence ID" value="NZ_OZ026884.1"/>
</dbReference>
<comment type="catalytic activity">
    <reaction evidence="1 5">
        <text>dTDP-4-dehydro-6-deoxy-alpha-D-glucose = dTDP-4-dehydro-beta-L-rhamnose</text>
        <dbReference type="Rhea" id="RHEA:16969"/>
        <dbReference type="ChEBI" id="CHEBI:57649"/>
        <dbReference type="ChEBI" id="CHEBI:62830"/>
        <dbReference type="EC" id="5.1.3.13"/>
    </reaction>
</comment>
<dbReference type="Proteomes" id="UP001497493">
    <property type="component" value="Chromosome"/>
</dbReference>
<evidence type="ECO:0000256" key="4">
    <source>
        <dbReference type="ARBA" id="ARBA00019595"/>
    </source>
</evidence>
<evidence type="ECO:0000256" key="2">
    <source>
        <dbReference type="ARBA" id="ARBA00001997"/>
    </source>
</evidence>
<evidence type="ECO:0000313" key="7">
    <source>
        <dbReference type="Proteomes" id="UP001497493"/>
    </source>
</evidence>
<comment type="function">
    <text evidence="2 5">Catalyzes the epimerization of the C3' and C5'positions of dTDP-6-deoxy-D-xylo-4-hexulose, forming dTDP-6-deoxy-L-lyxo-4-hexulose.</text>
</comment>
<name>A0ABM9NKY2_9GAMM</name>
<reference evidence="6 7" key="1">
    <citation type="submission" date="2024-04" db="EMBL/GenBank/DDBJ databases">
        <authorList>
            <person name="Cremers G."/>
        </authorList>
    </citation>
    <scope>NUCLEOTIDE SEQUENCE [LARGE SCALE GENOMIC DNA]</scope>
    <source>
        <strain evidence="6">MeCH1-AG</strain>
    </source>
</reference>
<comment type="similarity">
    <text evidence="5">Belongs to the dTDP-4-dehydrorhamnose 3,5-epimerase family.</text>
</comment>
<sequence>MIVQTTPLDGVLHIMPDVFGDPRGFFLETWNRRRYAEYGLDRDFVQDNLSLSRRGILRGLHFQNPTPQGKLVQVLQGEVFDVAVDIRRGSPTFGRWYGAFLSGDNHHQLFVPEGFAHGFCVTSETALFAYKCTDFYNPAAEFSLRWDDPDLAIDWPVKTPVLSSKDQAGRRLKDFPEDALPVWQP</sequence>
<dbReference type="SUPFAM" id="SSF51182">
    <property type="entry name" value="RmlC-like cupins"/>
    <property type="match status" value="1"/>
</dbReference>
<evidence type="ECO:0000313" key="6">
    <source>
        <dbReference type="EMBL" id="CAL1241287.1"/>
    </source>
</evidence>
<comment type="pathway">
    <text evidence="5">Carbohydrate biosynthesis; dTDP-L-rhamnose biosynthesis.</text>
</comment>
<dbReference type="Pfam" id="PF00908">
    <property type="entry name" value="dTDP_sugar_isom"/>
    <property type="match status" value="1"/>
</dbReference>
<dbReference type="EMBL" id="OZ026884">
    <property type="protein sequence ID" value="CAL1241287.1"/>
    <property type="molecule type" value="Genomic_DNA"/>
</dbReference>
<evidence type="ECO:0000256" key="1">
    <source>
        <dbReference type="ARBA" id="ARBA00001298"/>
    </source>
</evidence>